<dbReference type="CDD" id="cd06326">
    <property type="entry name" value="PBP1_ABC_ligand_binding-like"/>
    <property type="match status" value="1"/>
</dbReference>
<dbReference type="Proteomes" id="UP000469385">
    <property type="component" value="Unassembled WGS sequence"/>
</dbReference>
<evidence type="ECO:0000256" key="2">
    <source>
        <dbReference type="ARBA" id="ARBA00022729"/>
    </source>
</evidence>
<protein>
    <submittedName>
        <fullName evidence="5">ABC transporter substrate-binding protein</fullName>
    </submittedName>
</protein>
<feature type="domain" description="Leucine-binding protein" evidence="4">
    <location>
        <begin position="21"/>
        <end position="352"/>
    </location>
</feature>
<evidence type="ECO:0000256" key="1">
    <source>
        <dbReference type="ARBA" id="ARBA00010062"/>
    </source>
</evidence>
<evidence type="ECO:0000259" key="4">
    <source>
        <dbReference type="Pfam" id="PF13458"/>
    </source>
</evidence>
<keyword evidence="6" id="KW-1185">Reference proteome</keyword>
<reference evidence="5 6" key="1">
    <citation type="submission" date="2019-12" db="EMBL/GenBank/DDBJ databases">
        <authorList>
            <person name="Huq M.A."/>
        </authorList>
    </citation>
    <scope>NUCLEOTIDE SEQUENCE [LARGE SCALE GENOMIC DNA]</scope>
    <source>
        <strain evidence="5 6">MAH-25</strain>
    </source>
</reference>
<dbReference type="InterPro" id="IPR028081">
    <property type="entry name" value="Leu-bd"/>
</dbReference>
<dbReference type="AlphaFoldDB" id="A0A6N8IVE8"/>
<dbReference type="PANTHER" id="PTHR47235:SF1">
    <property type="entry name" value="BLR6548 PROTEIN"/>
    <property type="match status" value="1"/>
</dbReference>
<dbReference type="EMBL" id="WSEL01000006">
    <property type="protein sequence ID" value="MVQ30545.1"/>
    <property type="molecule type" value="Genomic_DNA"/>
</dbReference>
<dbReference type="Pfam" id="PF13458">
    <property type="entry name" value="Peripla_BP_6"/>
    <property type="match status" value="1"/>
</dbReference>
<gene>
    <name evidence="5" type="ORF">GON04_13870</name>
</gene>
<dbReference type="Gene3D" id="3.40.50.2300">
    <property type="match status" value="2"/>
</dbReference>
<comment type="similarity">
    <text evidence="1">Belongs to the leucine-binding protein family.</text>
</comment>
<name>A0A6N8IVE8_9BURK</name>
<proteinExistence type="inferred from homology"/>
<sequence length="367" mass="38828">MRKLFCTFLLAATPAAFAADIVVGQSAPLTGGNAELGNDIRNGALAYFKKVNDAGGIGGGKLKLVTLDDKNDTKLAGENTHKLVEDEGAVALFGYASSTLSIPAMPTVSDKRVPFFAPFTGADTIRKQNEYVYTVRATYGDEIEKIINFWGSLGSTRVTVLHYDDAVGKQNFETVANVLKKFNRTPVSVSIKRNADITDQNVKDTIASEPNVLVVTTLYAPAAQLIKKIKAAGKGGAMVTSLSFAGASQLAKALGPDATGVSVSITVPTPRANAVPVVRECNEAWTAAGMKDAMSVTSLESCIAAKVLVEGMRRSGKEVSRASLHKSLAALGRYDAGGYVVHFKPDFHHGGSYVGMALLRPNGEVRD</sequence>
<accession>A0A6N8IVE8</accession>
<feature type="chain" id="PRO_5026872406" evidence="3">
    <location>
        <begin position="19"/>
        <end position="367"/>
    </location>
</feature>
<dbReference type="InterPro" id="IPR028082">
    <property type="entry name" value="Peripla_BP_I"/>
</dbReference>
<organism evidence="5 6">
    <name type="scientific">Ramlibacter pinisoli</name>
    <dbReference type="NCBI Taxonomy" id="2682844"/>
    <lineage>
        <taxon>Bacteria</taxon>
        <taxon>Pseudomonadati</taxon>
        <taxon>Pseudomonadota</taxon>
        <taxon>Betaproteobacteria</taxon>
        <taxon>Burkholderiales</taxon>
        <taxon>Comamonadaceae</taxon>
        <taxon>Ramlibacter</taxon>
    </lineage>
</organism>
<evidence type="ECO:0000256" key="3">
    <source>
        <dbReference type="SAM" id="SignalP"/>
    </source>
</evidence>
<comment type="caution">
    <text evidence="5">The sequence shown here is derived from an EMBL/GenBank/DDBJ whole genome shotgun (WGS) entry which is preliminary data.</text>
</comment>
<feature type="signal peptide" evidence="3">
    <location>
        <begin position="1"/>
        <end position="18"/>
    </location>
</feature>
<keyword evidence="2 3" id="KW-0732">Signal</keyword>
<evidence type="ECO:0000313" key="6">
    <source>
        <dbReference type="Proteomes" id="UP000469385"/>
    </source>
</evidence>
<evidence type="ECO:0000313" key="5">
    <source>
        <dbReference type="EMBL" id="MVQ30545.1"/>
    </source>
</evidence>
<dbReference type="SUPFAM" id="SSF53822">
    <property type="entry name" value="Periplasmic binding protein-like I"/>
    <property type="match status" value="1"/>
</dbReference>
<dbReference type="RefSeq" id="WP_157398671.1">
    <property type="nucleotide sequence ID" value="NZ_WSEL01000006.1"/>
</dbReference>
<dbReference type="PANTHER" id="PTHR47235">
    <property type="entry name" value="BLR6548 PROTEIN"/>
    <property type="match status" value="1"/>
</dbReference>